<dbReference type="SUPFAM" id="SSF56235">
    <property type="entry name" value="N-terminal nucleophile aminohydrolases (Ntn hydrolases)"/>
    <property type="match status" value="1"/>
</dbReference>
<dbReference type="PANTHER" id="PTHR10188:SF8">
    <property type="entry name" value="THREONINE ASPARTASE 1"/>
    <property type="match status" value="1"/>
</dbReference>
<comment type="caution">
    <text evidence="4">The sequence shown here is derived from an EMBL/GenBank/DDBJ whole genome shotgun (WGS) entry which is preliminary data.</text>
</comment>
<dbReference type="RefSeq" id="XP_058333695.1">
    <property type="nucleotide sequence ID" value="XM_058470554.1"/>
</dbReference>
<keyword evidence="5" id="KW-1185">Reference proteome</keyword>
<organism evidence="4 5">
    <name type="scientific">Penicillium chermesinum</name>
    <dbReference type="NCBI Taxonomy" id="63820"/>
    <lineage>
        <taxon>Eukaryota</taxon>
        <taxon>Fungi</taxon>
        <taxon>Dikarya</taxon>
        <taxon>Ascomycota</taxon>
        <taxon>Pezizomycotina</taxon>
        <taxon>Eurotiomycetes</taxon>
        <taxon>Eurotiomycetidae</taxon>
        <taxon>Eurotiales</taxon>
        <taxon>Aspergillaceae</taxon>
        <taxon>Penicillium</taxon>
    </lineage>
</organism>
<dbReference type="InterPro" id="IPR029055">
    <property type="entry name" value="Ntn_hydrolases_N"/>
</dbReference>
<dbReference type="GO" id="GO:0005737">
    <property type="term" value="C:cytoplasm"/>
    <property type="evidence" value="ECO:0007669"/>
    <property type="project" value="TreeGrafter"/>
</dbReference>
<feature type="active site" description="Nucleophile" evidence="1">
    <location>
        <position position="284"/>
    </location>
</feature>
<evidence type="ECO:0000256" key="3">
    <source>
        <dbReference type="SAM" id="MobiDB-lite"/>
    </source>
</evidence>
<dbReference type="InterPro" id="IPR037464">
    <property type="entry name" value="Taspase1"/>
</dbReference>
<dbReference type="Pfam" id="PF01112">
    <property type="entry name" value="Asparaginase_2"/>
    <property type="match status" value="2"/>
</dbReference>
<evidence type="ECO:0000313" key="5">
    <source>
        <dbReference type="Proteomes" id="UP001150941"/>
    </source>
</evidence>
<accession>A0A9W9PG76</accession>
<feature type="region of interest" description="Disordered" evidence="3">
    <location>
        <begin position="224"/>
        <end position="248"/>
    </location>
</feature>
<dbReference type="CDD" id="cd04514">
    <property type="entry name" value="Taspase1_like"/>
    <property type="match status" value="1"/>
</dbReference>
<dbReference type="AlphaFoldDB" id="A0A9W9PG76"/>
<dbReference type="OrthoDB" id="77601at2759"/>
<protein>
    <recommendedName>
        <fullName evidence="6">Asparaginase</fullName>
    </recommendedName>
</protein>
<feature type="region of interest" description="Disordered" evidence="3">
    <location>
        <begin position="440"/>
        <end position="464"/>
    </location>
</feature>
<reference evidence="4" key="2">
    <citation type="journal article" date="2023" name="IMA Fungus">
        <title>Comparative genomic study of the Penicillium genus elucidates a diverse pangenome and 15 lateral gene transfer events.</title>
        <authorList>
            <person name="Petersen C."/>
            <person name="Sorensen T."/>
            <person name="Nielsen M.R."/>
            <person name="Sondergaard T.E."/>
            <person name="Sorensen J.L."/>
            <person name="Fitzpatrick D.A."/>
            <person name="Frisvad J.C."/>
            <person name="Nielsen K.L."/>
        </authorList>
    </citation>
    <scope>NUCLEOTIDE SEQUENCE</scope>
    <source>
        <strain evidence="4">IBT 19713</strain>
    </source>
</reference>
<dbReference type="Gene3D" id="3.60.20.30">
    <property type="entry name" value="(Glycosyl)asparaginase"/>
    <property type="match status" value="1"/>
</dbReference>
<dbReference type="EMBL" id="JAPQKS010000002">
    <property type="protein sequence ID" value="KAJ5246274.1"/>
    <property type="molecule type" value="Genomic_DNA"/>
</dbReference>
<name>A0A9W9PG76_9EURO</name>
<dbReference type="FunFam" id="3.60.20.30:FF:000007">
    <property type="entry name" value="Similar to threonine aspartase"/>
    <property type="match status" value="1"/>
</dbReference>
<feature type="site" description="Cleavage; by autolysis" evidence="2">
    <location>
        <begin position="283"/>
        <end position="284"/>
    </location>
</feature>
<dbReference type="GO" id="GO:0051604">
    <property type="term" value="P:protein maturation"/>
    <property type="evidence" value="ECO:0007669"/>
    <property type="project" value="TreeGrafter"/>
</dbReference>
<dbReference type="InterPro" id="IPR000246">
    <property type="entry name" value="Peptidase_T2"/>
</dbReference>
<dbReference type="GO" id="GO:0004298">
    <property type="term" value="F:threonine-type endopeptidase activity"/>
    <property type="evidence" value="ECO:0007669"/>
    <property type="project" value="InterPro"/>
</dbReference>
<proteinExistence type="predicted"/>
<gene>
    <name evidence="4" type="ORF">N7468_001257</name>
</gene>
<dbReference type="PANTHER" id="PTHR10188">
    <property type="entry name" value="L-ASPARAGINASE"/>
    <property type="match status" value="1"/>
</dbReference>
<evidence type="ECO:0000256" key="2">
    <source>
        <dbReference type="PIRSR" id="PIRSR600246-3"/>
    </source>
</evidence>
<dbReference type="Proteomes" id="UP001150941">
    <property type="component" value="Unassembled WGS sequence"/>
</dbReference>
<feature type="compositionally biased region" description="Polar residues" evidence="3">
    <location>
        <begin position="227"/>
        <end position="237"/>
    </location>
</feature>
<dbReference type="GeneID" id="83197857"/>
<evidence type="ECO:0008006" key="6">
    <source>
        <dbReference type="Google" id="ProtNLM"/>
    </source>
</evidence>
<evidence type="ECO:0000256" key="1">
    <source>
        <dbReference type="PIRSR" id="PIRSR600246-1"/>
    </source>
</evidence>
<reference evidence="4" key="1">
    <citation type="submission" date="2022-11" db="EMBL/GenBank/DDBJ databases">
        <authorList>
            <person name="Petersen C."/>
        </authorList>
    </citation>
    <scope>NUCLEOTIDE SEQUENCE</scope>
    <source>
        <strain evidence="4">IBT 19713</strain>
    </source>
</reference>
<sequence length="464" mass="49545">MSTSHHGDLMLQHDLCAVFVHAGAGYHSRENEMKHLEVCELAVQSGMTVLRHGGTAVDAVEIAIMIMENAPITNAGYGSNLTEKGVVESDATIVDHFGRSGAAGAVPNVKNPIQLARCIYEQTQRSPGLQRVPPNLLCGQGASDFAWHNKIAIVPSEFLVTPASQQRWQTWSNEIAQYERENGPSEQQTNPFIRPRPQFSPQISVMFPGIQQSMSAARDISAEMSGDSLNGEPSSSLEMDVTPDDDSSDYQIHTGQTGPLGTLELRPISAGGIQTQNEDDISDTVGAIAIDRFGNIAAGSSSGGIGMKHQGRVGPAALIGIGTHVVPADPCDIEKTTVAAVTSGTGEHIASTLSASICAQRLYHNQRVDAMGRLETVNEEDALKAMLMNEFSSHPAVLNSHTLGSIGIMAVKKTVDGIHLLFAHNTESFALASMSSKDKKPNCVMSRKRNNSSISQGGMMIRPP</sequence>
<evidence type="ECO:0000313" key="4">
    <source>
        <dbReference type="EMBL" id="KAJ5246274.1"/>
    </source>
</evidence>